<protein>
    <submittedName>
        <fullName evidence="1">Uncharacterized protein</fullName>
    </submittedName>
</protein>
<evidence type="ECO:0000313" key="2">
    <source>
        <dbReference type="Proteomes" id="UP001155483"/>
    </source>
</evidence>
<sequence>MKVKAISKEDALILAQRDESHFFDHKALQVSGQKIQKISTAFANAD</sequence>
<dbReference type="EMBL" id="JAOTIF010000001">
    <property type="protein sequence ID" value="MCU7548146.1"/>
    <property type="molecule type" value="Genomic_DNA"/>
</dbReference>
<proteinExistence type="predicted"/>
<comment type="caution">
    <text evidence="1">The sequence shown here is derived from an EMBL/GenBank/DDBJ whole genome shotgun (WGS) entry which is preliminary data.</text>
</comment>
<reference evidence="1" key="1">
    <citation type="submission" date="2022-09" db="EMBL/GenBank/DDBJ databases">
        <authorList>
            <person name="Yuan C."/>
            <person name="Ke Z."/>
        </authorList>
    </citation>
    <scope>NUCLEOTIDE SEQUENCE</scope>
    <source>
        <strain evidence="1">LB-8</strain>
    </source>
</reference>
<dbReference type="RefSeq" id="WP_279295590.1">
    <property type="nucleotide sequence ID" value="NZ_JAOTIF010000001.1"/>
</dbReference>
<reference evidence="1" key="2">
    <citation type="submission" date="2023-04" db="EMBL/GenBank/DDBJ databases">
        <title>Paracnuella aquatica gen. nov., sp. nov., a member of the family Chitinophagaceae isolated from a hot spring.</title>
        <authorList>
            <person name="Wang C."/>
        </authorList>
    </citation>
    <scope>NUCLEOTIDE SEQUENCE</scope>
    <source>
        <strain evidence="1">LB-8</strain>
    </source>
</reference>
<keyword evidence="2" id="KW-1185">Reference proteome</keyword>
<gene>
    <name evidence="1" type="ORF">OCK74_03430</name>
</gene>
<accession>A0A9X2XTM0</accession>
<organism evidence="1 2">
    <name type="scientific">Paraflavisolibacter caeni</name>
    <dbReference type="NCBI Taxonomy" id="2982496"/>
    <lineage>
        <taxon>Bacteria</taxon>
        <taxon>Pseudomonadati</taxon>
        <taxon>Bacteroidota</taxon>
        <taxon>Chitinophagia</taxon>
        <taxon>Chitinophagales</taxon>
        <taxon>Chitinophagaceae</taxon>
        <taxon>Paraflavisolibacter</taxon>
    </lineage>
</organism>
<dbReference type="AlphaFoldDB" id="A0A9X2XTM0"/>
<evidence type="ECO:0000313" key="1">
    <source>
        <dbReference type="EMBL" id="MCU7548146.1"/>
    </source>
</evidence>
<name>A0A9X2XTM0_9BACT</name>
<dbReference type="Proteomes" id="UP001155483">
    <property type="component" value="Unassembled WGS sequence"/>
</dbReference>